<protein>
    <submittedName>
        <fullName evidence="2">DUF5327 family protein</fullName>
    </submittedName>
</protein>
<organism evidence="2 3">
    <name type="scientific">Siminovitchia sediminis</name>
    <dbReference type="NCBI Taxonomy" id="1274353"/>
    <lineage>
        <taxon>Bacteria</taxon>
        <taxon>Bacillati</taxon>
        <taxon>Bacillota</taxon>
        <taxon>Bacilli</taxon>
        <taxon>Bacillales</taxon>
        <taxon>Bacillaceae</taxon>
        <taxon>Siminovitchia</taxon>
    </lineage>
</organism>
<dbReference type="RefSeq" id="WP_380776308.1">
    <property type="nucleotide sequence ID" value="NZ_JBHUEO010000116.1"/>
</dbReference>
<accession>A0ABW4KQY6</accession>
<keyword evidence="1" id="KW-0175">Coiled coil</keyword>
<evidence type="ECO:0000256" key="1">
    <source>
        <dbReference type="SAM" id="Coils"/>
    </source>
</evidence>
<proteinExistence type="predicted"/>
<dbReference type="Pfam" id="PF17261">
    <property type="entry name" value="DUF5327"/>
    <property type="match status" value="1"/>
</dbReference>
<evidence type="ECO:0000313" key="3">
    <source>
        <dbReference type="Proteomes" id="UP001597301"/>
    </source>
</evidence>
<evidence type="ECO:0000313" key="2">
    <source>
        <dbReference type="EMBL" id="MFD1708688.1"/>
    </source>
</evidence>
<feature type="coiled-coil region" evidence="1">
    <location>
        <begin position="2"/>
        <end position="29"/>
    </location>
</feature>
<sequence length="89" mass="10342">MYITYESLIAKMESELQKAKHAKNHEERHGHLFAVKALAELSLDTREAIEKEQTQPVKVLSKQESVKRFTSVDEKEDQDLDSDMSIFDF</sequence>
<dbReference type="EMBL" id="JBHUEO010000116">
    <property type="protein sequence ID" value="MFD1708688.1"/>
    <property type="molecule type" value="Genomic_DNA"/>
</dbReference>
<comment type="caution">
    <text evidence="2">The sequence shown here is derived from an EMBL/GenBank/DDBJ whole genome shotgun (WGS) entry which is preliminary data.</text>
</comment>
<reference evidence="3" key="1">
    <citation type="journal article" date="2019" name="Int. J. Syst. Evol. Microbiol.">
        <title>The Global Catalogue of Microorganisms (GCM) 10K type strain sequencing project: providing services to taxonomists for standard genome sequencing and annotation.</title>
        <authorList>
            <consortium name="The Broad Institute Genomics Platform"/>
            <consortium name="The Broad Institute Genome Sequencing Center for Infectious Disease"/>
            <person name="Wu L."/>
            <person name="Ma J."/>
        </authorList>
    </citation>
    <scope>NUCLEOTIDE SEQUENCE [LARGE SCALE GENOMIC DNA]</scope>
    <source>
        <strain evidence="3">CGMCC 1.12295</strain>
    </source>
</reference>
<dbReference type="Proteomes" id="UP001597301">
    <property type="component" value="Unassembled WGS sequence"/>
</dbReference>
<gene>
    <name evidence="2" type="ORF">ACFSCZ_18610</name>
</gene>
<dbReference type="InterPro" id="IPR035218">
    <property type="entry name" value="DUF5327"/>
</dbReference>
<keyword evidence="3" id="KW-1185">Reference proteome</keyword>
<name>A0ABW4KQY6_9BACI</name>